<evidence type="ECO:0008006" key="10">
    <source>
        <dbReference type="Google" id="ProtNLM"/>
    </source>
</evidence>
<keyword evidence="3 5" id="KW-0238">DNA-binding</keyword>
<dbReference type="Pfam" id="PF00589">
    <property type="entry name" value="Phage_integrase"/>
    <property type="match status" value="1"/>
</dbReference>
<comment type="caution">
    <text evidence="8">The sequence shown here is derived from an EMBL/GenBank/DDBJ whole genome shotgun (WGS) entry which is preliminary data.</text>
</comment>
<reference evidence="8 9" key="1">
    <citation type="submission" date="2016-04" db="EMBL/GenBank/DDBJ databases">
        <title>Genome analysis of Thermosulfurimonas dismutans, the first thermophilic sulfur-disproportionating bacterium of the phylum Thermodesulfobacteria.</title>
        <authorList>
            <person name="Mardanov A.V."/>
            <person name="Beletsky A.V."/>
            <person name="Kadnikov V.V."/>
            <person name="Slobodkin A.I."/>
            <person name="Ravin N.V."/>
        </authorList>
    </citation>
    <scope>NUCLEOTIDE SEQUENCE [LARGE SCALE GENOMIC DNA]</scope>
    <source>
        <strain evidence="8 9">S95</strain>
    </source>
</reference>
<dbReference type="InterPro" id="IPR010998">
    <property type="entry name" value="Integrase_recombinase_N"/>
</dbReference>
<dbReference type="RefSeq" id="WP_068669842.1">
    <property type="nucleotide sequence ID" value="NZ_LWLG01000004.1"/>
</dbReference>
<proteinExistence type="inferred from homology"/>
<accession>A0A179D5G4</accession>
<dbReference type="GO" id="GO:0003677">
    <property type="term" value="F:DNA binding"/>
    <property type="evidence" value="ECO:0007669"/>
    <property type="project" value="UniProtKB-UniRule"/>
</dbReference>
<organism evidence="8 9">
    <name type="scientific">Thermosulfurimonas dismutans</name>
    <dbReference type="NCBI Taxonomy" id="999894"/>
    <lineage>
        <taxon>Bacteria</taxon>
        <taxon>Pseudomonadati</taxon>
        <taxon>Thermodesulfobacteriota</taxon>
        <taxon>Thermodesulfobacteria</taxon>
        <taxon>Thermodesulfobacteriales</taxon>
        <taxon>Thermodesulfobacteriaceae</taxon>
        <taxon>Thermosulfurimonas</taxon>
    </lineage>
</organism>
<keyword evidence="2" id="KW-0229">DNA integration</keyword>
<dbReference type="InterPro" id="IPR011010">
    <property type="entry name" value="DNA_brk_join_enz"/>
</dbReference>
<evidence type="ECO:0000256" key="4">
    <source>
        <dbReference type="ARBA" id="ARBA00023172"/>
    </source>
</evidence>
<dbReference type="InterPro" id="IPR025269">
    <property type="entry name" value="SAM-like_dom"/>
</dbReference>
<dbReference type="Pfam" id="PF13102">
    <property type="entry name" value="Phage_int_SAM_5"/>
    <property type="match status" value="1"/>
</dbReference>
<sequence length="349" mass="40905">MKILMHLWRRENGIYYIVWRDRDGRQRMRSTRTRDKALARRIFNQFKRQWLAGKLVELDRGPKVPFGRFVEEFLRWAESTLKPATSETYRHALKHALEVFGASRTLDSIRSRDLDALLVHLRQKGLSPVSVNKVFRHLKAAFSKAVEWSYLRENPVKRGNPLRVQRELPRFLSQGEILRLLRAIEDPHFRAFVRFALFSGLRRSELLALTWEHLDLKRGFVRVPLGKGTEERFLPISSRLREVIEDLRALGVKGRLFPWSRSYVSHRFQRYARKAGLSGVRLHDLRHTFASHLVMAGVDIRTVQKLMGHADIKATMVYAQLSPDHLREAMERLNLGQEPHLRVIEGGRK</sequence>
<dbReference type="CDD" id="cd00796">
    <property type="entry name" value="INT_Rci_Hp1_C"/>
    <property type="match status" value="1"/>
</dbReference>
<dbReference type="InterPro" id="IPR013762">
    <property type="entry name" value="Integrase-like_cat_sf"/>
</dbReference>
<protein>
    <recommendedName>
        <fullName evidence="10">Site-specific integrase</fullName>
    </recommendedName>
</protein>
<gene>
    <name evidence="8" type="ORF">TDIS_0957</name>
</gene>
<dbReference type="Proteomes" id="UP000078390">
    <property type="component" value="Unassembled WGS sequence"/>
</dbReference>
<dbReference type="EMBL" id="LWLG01000004">
    <property type="protein sequence ID" value="OAQ21031.1"/>
    <property type="molecule type" value="Genomic_DNA"/>
</dbReference>
<dbReference type="SUPFAM" id="SSF56349">
    <property type="entry name" value="DNA breaking-rejoining enzymes"/>
    <property type="match status" value="1"/>
</dbReference>
<evidence type="ECO:0000313" key="8">
    <source>
        <dbReference type="EMBL" id="OAQ21031.1"/>
    </source>
</evidence>
<keyword evidence="9" id="KW-1185">Reference proteome</keyword>
<evidence type="ECO:0000313" key="9">
    <source>
        <dbReference type="Proteomes" id="UP000078390"/>
    </source>
</evidence>
<evidence type="ECO:0000256" key="5">
    <source>
        <dbReference type="PROSITE-ProRule" id="PRU01248"/>
    </source>
</evidence>
<dbReference type="PROSITE" id="PS51900">
    <property type="entry name" value="CB"/>
    <property type="match status" value="1"/>
</dbReference>
<evidence type="ECO:0000259" key="7">
    <source>
        <dbReference type="PROSITE" id="PS51900"/>
    </source>
</evidence>
<dbReference type="PROSITE" id="PS51898">
    <property type="entry name" value="TYR_RECOMBINASE"/>
    <property type="match status" value="1"/>
</dbReference>
<evidence type="ECO:0000256" key="1">
    <source>
        <dbReference type="ARBA" id="ARBA00008857"/>
    </source>
</evidence>
<dbReference type="AlphaFoldDB" id="A0A179D5G4"/>
<dbReference type="InterPro" id="IPR044068">
    <property type="entry name" value="CB"/>
</dbReference>
<dbReference type="STRING" id="999894.TDIS_0957"/>
<dbReference type="Gene3D" id="1.10.150.130">
    <property type="match status" value="1"/>
</dbReference>
<dbReference type="Gene3D" id="1.10.443.10">
    <property type="entry name" value="Intergrase catalytic core"/>
    <property type="match status" value="1"/>
</dbReference>
<evidence type="ECO:0000256" key="3">
    <source>
        <dbReference type="ARBA" id="ARBA00023125"/>
    </source>
</evidence>
<evidence type="ECO:0000256" key="2">
    <source>
        <dbReference type="ARBA" id="ARBA00022908"/>
    </source>
</evidence>
<dbReference type="PANTHER" id="PTHR30349">
    <property type="entry name" value="PHAGE INTEGRASE-RELATED"/>
    <property type="match status" value="1"/>
</dbReference>
<keyword evidence="4" id="KW-0233">DNA recombination</keyword>
<evidence type="ECO:0000259" key="6">
    <source>
        <dbReference type="PROSITE" id="PS51898"/>
    </source>
</evidence>
<dbReference type="OrthoDB" id="9803188at2"/>
<dbReference type="GO" id="GO:0006310">
    <property type="term" value="P:DNA recombination"/>
    <property type="evidence" value="ECO:0007669"/>
    <property type="project" value="UniProtKB-KW"/>
</dbReference>
<dbReference type="PANTHER" id="PTHR30349:SF64">
    <property type="entry name" value="PROPHAGE INTEGRASE INTD-RELATED"/>
    <property type="match status" value="1"/>
</dbReference>
<name>A0A179D5G4_9BACT</name>
<feature type="domain" description="Tyr recombinase" evidence="6">
    <location>
        <begin position="167"/>
        <end position="331"/>
    </location>
</feature>
<dbReference type="InterPro" id="IPR050090">
    <property type="entry name" value="Tyrosine_recombinase_XerCD"/>
</dbReference>
<dbReference type="GO" id="GO:0015074">
    <property type="term" value="P:DNA integration"/>
    <property type="evidence" value="ECO:0007669"/>
    <property type="project" value="UniProtKB-KW"/>
</dbReference>
<comment type="similarity">
    <text evidence="1">Belongs to the 'phage' integrase family.</text>
</comment>
<feature type="domain" description="Core-binding (CB)" evidence="7">
    <location>
        <begin position="64"/>
        <end position="146"/>
    </location>
</feature>
<dbReference type="InterPro" id="IPR002104">
    <property type="entry name" value="Integrase_catalytic"/>
</dbReference>